<dbReference type="PANTHER" id="PTHR41534">
    <property type="entry name" value="BLR3401 PROTEIN"/>
    <property type="match status" value="1"/>
</dbReference>
<reference evidence="3 4" key="1">
    <citation type="submission" date="2018-07" db="EMBL/GenBank/DDBJ databases">
        <title>Genomic Encyclopedia of Type Strains, Phase IV (KMG-IV): sequencing the most valuable type-strain genomes for metagenomic binning, comparative biology and taxonomic classification.</title>
        <authorList>
            <person name="Goeker M."/>
        </authorList>
    </citation>
    <scope>NUCLEOTIDE SEQUENCE [LARGE SCALE GENOMIC DNA]</scope>
    <source>
        <strain evidence="3 4">DSM 100911</strain>
    </source>
</reference>
<comment type="similarity">
    <text evidence="1">Belongs to the bacterial ring-hydroxylating dioxygenase beta subunit family.</text>
</comment>
<sequence>MRLNELSDESLHFRVQQLLAEYVEVIDDDRLEQWPELFVDDARYEVVPRENSDRGLPLAAMFCDSKGMLIDRVVSLRQANIYALHYHRHVLSNLRITQRSDAEVQAQCNFVVFQTRVQGETAIYSAGKYQDRIVATDGGLRFKEKRVIFDTYRIDSLMVRPL</sequence>
<dbReference type="PANTHER" id="PTHR41534:SF2">
    <property type="entry name" value="3-PHENYLPROPIONATE_CINNAMIC ACID DIOXYGENASE SUBUNIT BETA"/>
    <property type="match status" value="1"/>
</dbReference>
<evidence type="ECO:0000313" key="4">
    <source>
        <dbReference type="Proteomes" id="UP000252174"/>
    </source>
</evidence>
<keyword evidence="3" id="KW-0223">Dioxygenase</keyword>
<dbReference type="OrthoDB" id="2674149at2"/>
<evidence type="ECO:0000313" key="3">
    <source>
        <dbReference type="EMBL" id="RCX10668.1"/>
    </source>
</evidence>
<dbReference type="Proteomes" id="UP000252174">
    <property type="component" value="Unassembled WGS sequence"/>
</dbReference>
<evidence type="ECO:0000256" key="2">
    <source>
        <dbReference type="ARBA" id="ARBA00023002"/>
    </source>
</evidence>
<dbReference type="GO" id="GO:0019380">
    <property type="term" value="P:3-phenylpropionate catabolic process"/>
    <property type="evidence" value="ECO:0007669"/>
    <property type="project" value="TreeGrafter"/>
</dbReference>
<dbReference type="RefSeq" id="WP_114482271.1">
    <property type="nucleotide sequence ID" value="NZ_QPJU01000002.1"/>
</dbReference>
<dbReference type="InterPro" id="IPR032710">
    <property type="entry name" value="NTF2-like_dom_sf"/>
</dbReference>
<keyword evidence="2" id="KW-0560">Oxidoreductase</keyword>
<protein>
    <submittedName>
        <fullName evidence="3">Anthranilate 1,2-dioxygenase small subunit</fullName>
    </submittedName>
</protein>
<dbReference type="CDD" id="cd00667">
    <property type="entry name" value="ring_hydroxylating_dioxygenases_beta"/>
    <property type="match status" value="1"/>
</dbReference>
<accession>A0A369AQQ2</accession>
<dbReference type="EMBL" id="QPJU01000002">
    <property type="protein sequence ID" value="RCX10668.1"/>
    <property type="molecule type" value="Genomic_DNA"/>
</dbReference>
<comment type="caution">
    <text evidence="3">The sequence shown here is derived from an EMBL/GenBank/DDBJ whole genome shotgun (WGS) entry which is preliminary data.</text>
</comment>
<dbReference type="Pfam" id="PF00866">
    <property type="entry name" value="Ring_hydroxyl_B"/>
    <property type="match status" value="1"/>
</dbReference>
<dbReference type="SUPFAM" id="SSF54427">
    <property type="entry name" value="NTF2-like"/>
    <property type="match status" value="1"/>
</dbReference>
<gene>
    <name evidence="3" type="ORF">DFR45_10269</name>
</gene>
<dbReference type="AlphaFoldDB" id="A0A369AQQ2"/>
<dbReference type="InterPro" id="IPR000391">
    <property type="entry name" value="Rng_hydr_dOase-bsu"/>
</dbReference>
<proteinExistence type="inferred from homology"/>
<keyword evidence="4" id="KW-1185">Reference proteome</keyword>
<name>A0A369AQQ2_9BURK</name>
<evidence type="ECO:0000256" key="1">
    <source>
        <dbReference type="ARBA" id="ARBA00009570"/>
    </source>
</evidence>
<dbReference type="Gene3D" id="3.10.450.50">
    <property type="match status" value="1"/>
</dbReference>
<dbReference type="GO" id="GO:0051213">
    <property type="term" value="F:dioxygenase activity"/>
    <property type="evidence" value="ECO:0007669"/>
    <property type="project" value="UniProtKB-KW"/>
</dbReference>
<organism evidence="3 4">
    <name type="scientific">Extensimonas vulgaris</name>
    <dbReference type="NCBI Taxonomy" id="1031594"/>
    <lineage>
        <taxon>Bacteria</taxon>
        <taxon>Pseudomonadati</taxon>
        <taxon>Pseudomonadota</taxon>
        <taxon>Betaproteobacteria</taxon>
        <taxon>Burkholderiales</taxon>
        <taxon>Comamonadaceae</taxon>
        <taxon>Extensimonas</taxon>
    </lineage>
</organism>